<dbReference type="InterPro" id="IPR036721">
    <property type="entry name" value="RCK_C_sf"/>
</dbReference>
<dbReference type="RefSeq" id="WP_092872735.1">
    <property type="nucleotide sequence ID" value="NZ_FOJY01000011.1"/>
</dbReference>
<dbReference type="Gene3D" id="3.40.50.720">
    <property type="entry name" value="NAD(P)-binding Rossmann-like Domain"/>
    <property type="match status" value="1"/>
</dbReference>
<dbReference type="Gene3D" id="3.30.70.1450">
    <property type="entry name" value="Regulator of K+ conductance, C-terminal domain"/>
    <property type="match status" value="1"/>
</dbReference>
<dbReference type="GO" id="GO:0006813">
    <property type="term" value="P:potassium ion transport"/>
    <property type="evidence" value="ECO:0007669"/>
    <property type="project" value="InterPro"/>
</dbReference>
<accession>A0A1I0YW31</accession>
<dbReference type="PROSITE" id="PS51201">
    <property type="entry name" value="RCK_N"/>
    <property type="match status" value="1"/>
</dbReference>
<dbReference type="InterPro" id="IPR003148">
    <property type="entry name" value="RCK_N"/>
</dbReference>
<dbReference type="SUPFAM" id="SSF51735">
    <property type="entry name" value="NAD(P)-binding Rossmann-fold domains"/>
    <property type="match status" value="1"/>
</dbReference>
<dbReference type="PROSITE" id="PS51202">
    <property type="entry name" value="RCK_C"/>
    <property type="match status" value="1"/>
</dbReference>
<protein>
    <submittedName>
        <fullName evidence="3">Trk system potassium uptake protein TrkA</fullName>
    </submittedName>
</protein>
<gene>
    <name evidence="3" type="ORF">SAMN05216249_11176</name>
</gene>
<feature type="domain" description="RCK N-terminal" evidence="1">
    <location>
        <begin position="1"/>
        <end position="117"/>
    </location>
</feature>
<dbReference type="AlphaFoldDB" id="A0A1I0YW31"/>
<dbReference type="Pfam" id="PF02254">
    <property type="entry name" value="TrkA_N"/>
    <property type="match status" value="1"/>
</dbReference>
<dbReference type="PANTHER" id="PTHR43833">
    <property type="entry name" value="POTASSIUM CHANNEL PROTEIN 2-RELATED-RELATED"/>
    <property type="match status" value="1"/>
</dbReference>
<dbReference type="STRING" id="1120918.SAMN05216249_11176"/>
<name>A0A1I0YW31_9FIRM</name>
<organism evidence="3 4">
    <name type="scientific">Acetitomaculum ruminis DSM 5522</name>
    <dbReference type="NCBI Taxonomy" id="1120918"/>
    <lineage>
        <taxon>Bacteria</taxon>
        <taxon>Bacillati</taxon>
        <taxon>Bacillota</taxon>
        <taxon>Clostridia</taxon>
        <taxon>Lachnospirales</taxon>
        <taxon>Lachnospiraceae</taxon>
        <taxon>Acetitomaculum</taxon>
    </lineage>
</organism>
<dbReference type="GO" id="GO:0008324">
    <property type="term" value="F:monoatomic cation transmembrane transporter activity"/>
    <property type="evidence" value="ECO:0007669"/>
    <property type="project" value="InterPro"/>
</dbReference>
<evidence type="ECO:0000259" key="2">
    <source>
        <dbReference type="PROSITE" id="PS51202"/>
    </source>
</evidence>
<dbReference type="InterPro" id="IPR006037">
    <property type="entry name" value="RCK_C"/>
</dbReference>
<evidence type="ECO:0000313" key="4">
    <source>
        <dbReference type="Proteomes" id="UP000198838"/>
    </source>
</evidence>
<sequence>MKSVLIIGLGNFGTLVARQISKMGHEIMAIDKDEERVNSIMEYVTDAQIGDSTNEDFLRSLGINNYDVCIVTIENDFQSSLVTTATLKELGGKFVIARAQREIQEKFLLRNGADQVVNPDKQMAKWTAIRYTSDHILDYIQLDENHGIYEVNIPDQWIGKTVGQIDIRKKYGINIMGVKEKGNMLLSVTPDTYLGSGKSMLVLGENKAIQKCFHL</sequence>
<reference evidence="3 4" key="1">
    <citation type="submission" date="2016-10" db="EMBL/GenBank/DDBJ databases">
        <authorList>
            <person name="de Groot N.N."/>
        </authorList>
    </citation>
    <scope>NUCLEOTIDE SEQUENCE [LARGE SCALE GENOMIC DNA]</scope>
    <source>
        <strain evidence="3 4">DSM 5522</strain>
    </source>
</reference>
<evidence type="ECO:0000259" key="1">
    <source>
        <dbReference type="PROSITE" id="PS51201"/>
    </source>
</evidence>
<keyword evidence="4" id="KW-1185">Reference proteome</keyword>
<dbReference type="InterPro" id="IPR050721">
    <property type="entry name" value="Trk_Ktr_HKT_K-transport"/>
</dbReference>
<dbReference type="EMBL" id="FOJY01000011">
    <property type="protein sequence ID" value="SFB17026.1"/>
    <property type="molecule type" value="Genomic_DNA"/>
</dbReference>
<evidence type="ECO:0000313" key="3">
    <source>
        <dbReference type="EMBL" id="SFB17026.1"/>
    </source>
</evidence>
<dbReference type="OrthoDB" id="9776294at2"/>
<dbReference type="Pfam" id="PF02080">
    <property type="entry name" value="TrkA_C"/>
    <property type="match status" value="1"/>
</dbReference>
<dbReference type="Proteomes" id="UP000198838">
    <property type="component" value="Unassembled WGS sequence"/>
</dbReference>
<feature type="domain" description="RCK C-terminal" evidence="2">
    <location>
        <begin position="134"/>
        <end position="215"/>
    </location>
</feature>
<dbReference type="SUPFAM" id="SSF116726">
    <property type="entry name" value="TrkA C-terminal domain-like"/>
    <property type="match status" value="1"/>
</dbReference>
<dbReference type="PANTHER" id="PTHR43833:SF7">
    <property type="entry name" value="KTR SYSTEM POTASSIUM UPTAKE PROTEIN C"/>
    <property type="match status" value="1"/>
</dbReference>
<dbReference type="InterPro" id="IPR036291">
    <property type="entry name" value="NAD(P)-bd_dom_sf"/>
</dbReference>
<proteinExistence type="predicted"/>